<evidence type="ECO:0000259" key="3">
    <source>
        <dbReference type="PROSITE" id="PS50157"/>
    </source>
</evidence>
<feature type="compositionally biased region" description="Basic residues" evidence="2">
    <location>
        <begin position="86"/>
        <end position="96"/>
    </location>
</feature>
<dbReference type="OrthoDB" id="1939603at2759"/>
<proteinExistence type="predicted"/>
<keyword evidence="1" id="KW-0863">Zinc-finger</keyword>
<feature type="region of interest" description="Disordered" evidence="2">
    <location>
        <begin position="68"/>
        <end position="96"/>
    </location>
</feature>
<dbReference type="GeneID" id="28988686"/>
<dbReference type="AlphaFoldDB" id="A0A162U1Z0"/>
<evidence type="ECO:0000313" key="4">
    <source>
        <dbReference type="EMBL" id="OAD72832.1"/>
    </source>
</evidence>
<dbReference type="VEuPathDB" id="FungiDB:PHYBLDRAFT_103691"/>
<protein>
    <submittedName>
        <fullName evidence="4">C2H2-type zinc finger transcription factor</fullName>
    </submittedName>
</protein>
<sequence length="96" mass="11597">NHHQHVRQPSESSTSSDKVYSFVAIPGTNQKKRPRRRYDEIERLYHCNWPACTKSYGTLNHLNAHVSMQKHGNKRHPTEFKEMRKEWRRQKKEREA</sequence>
<feature type="non-terminal residue" evidence="4">
    <location>
        <position position="96"/>
    </location>
</feature>
<dbReference type="InterPro" id="IPR036236">
    <property type="entry name" value="Znf_C2H2_sf"/>
</dbReference>
<dbReference type="InterPro" id="IPR013087">
    <property type="entry name" value="Znf_C2H2_type"/>
</dbReference>
<evidence type="ECO:0000313" key="5">
    <source>
        <dbReference type="Proteomes" id="UP000077315"/>
    </source>
</evidence>
<dbReference type="RefSeq" id="XP_018290872.1">
    <property type="nucleotide sequence ID" value="XM_018427780.1"/>
</dbReference>
<dbReference type="STRING" id="763407.A0A162U1Z0"/>
<name>A0A162U1Z0_PHYB8</name>
<keyword evidence="1" id="KW-0862">Zinc</keyword>
<dbReference type="InParanoid" id="A0A162U1Z0"/>
<accession>A0A162U1Z0</accession>
<dbReference type="PROSITE" id="PS00028">
    <property type="entry name" value="ZINC_FINGER_C2H2_1"/>
    <property type="match status" value="1"/>
</dbReference>
<dbReference type="GO" id="GO:0006355">
    <property type="term" value="P:regulation of DNA-templated transcription"/>
    <property type="evidence" value="ECO:0007669"/>
    <property type="project" value="InterPro"/>
</dbReference>
<organism evidence="4 5">
    <name type="scientific">Phycomyces blakesleeanus (strain ATCC 8743b / DSM 1359 / FGSC 10004 / NBRC 33097 / NRRL 1555)</name>
    <dbReference type="NCBI Taxonomy" id="763407"/>
    <lineage>
        <taxon>Eukaryota</taxon>
        <taxon>Fungi</taxon>
        <taxon>Fungi incertae sedis</taxon>
        <taxon>Mucoromycota</taxon>
        <taxon>Mucoromycotina</taxon>
        <taxon>Mucoromycetes</taxon>
        <taxon>Mucorales</taxon>
        <taxon>Phycomycetaceae</taxon>
        <taxon>Phycomyces</taxon>
    </lineage>
</organism>
<dbReference type="Proteomes" id="UP000077315">
    <property type="component" value="Unassembled WGS sequence"/>
</dbReference>
<dbReference type="PANTHER" id="PTHR36167">
    <property type="entry name" value="C2H2 FINGER DOMAIN TRANSCRIPTION FACTOR (EUROFUNG)-RELATED"/>
    <property type="match status" value="1"/>
</dbReference>
<dbReference type="InterPro" id="IPR039327">
    <property type="entry name" value="CON7-like"/>
</dbReference>
<feature type="region of interest" description="Disordered" evidence="2">
    <location>
        <begin position="1"/>
        <end position="21"/>
    </location>
</feature>
<feature type="non-terminal residue" evidence="4">
    <location>
        <position position="1"/>
    </location>
</feature>
<dbReference type="PANTHER" id="PTHR36167:SF3">
    <property type="entry name" value="C2H2 FINGER DOMAIN TRANSCRIPTION FACTOR (EUROFUNG)-RELATED"/>
    <property type="match status" value="1"/>
</dbReference>
<evidence type="ECO:0000256" key="1">
    <source>
        <dbReference type="PROSITE-ProRule" id="PRU00042"/>
    </source>
</evidence>
<reference evidence="5" key="1">
    <citation type="submission" date="2015-06" db="EMBL/GenBank/DDBJ databases">
        <title>Expansion of signal transduction pathways in fungi by whole-genome duplication.</title>
        <authorList>
            <consortium name="DOE Joint Genome Institute"/>
            <person name="Corrochano L.M."/>
            <person name="Kuo A."/>
            <person name="Marcet-Houben M."/>
            <person name="Polaino S."/>
            <person name="Salamov A."/>
            <person name="Villalobos J.M."/>
            <person name="Alvarez M.I."/>
            <person name="Avalos J."/>
            <person name="Benito E.P."/>
            <person name="Benoit I."/>
            <person name="Burger G."/>
            <person name="Camino L.P."/>
            <person name="Canovas D."/>
            <person name="Cerda-Olmedo E."/>
            <person name="Cheng J.-F."/>
            <person name="Dominguez A."/>
            <person name="Elias M."/>
            <person name="Eslava A.P."/>
            <person name="Glaser F."/>
            <person name="Grimwood J."/>
            <person name="Gutierrez G."/>
            <person name="Heitman J."/>
            <person name="Henrissat B."/>
            <person name="Iturriaga E.A."/>
            <person name="Lang B.F."/>
            <person name="Lavin J.L."/>
            <person name="Lee S."/>
            <person name="Li W."/>
            <person name="Lindquist E."/>
            <person name="Lopez-Garcia S."/>
            <person name="Luque E.M."/>
            <person name="Marcos A.T."/>
            <person name="Martin J."/>
            <person name="McCluskey K."/>
            <person name="Medina H.R."/>
            <person name="Miralles-Duran A."/>
            <person name="Miyazaki A."/>
            <person name="Munoz-Torres E."/>
            <person name="Oguiza J.A."/>
            <person name="Ohm R."/>
            <person name="Olmedo M."/>
            <person name="Orejas M."/>
            <person name="Ortiz-Castellanos L."/>
            <person name="Pisabarro A.G."/>
            <person name="Rodriguez-Romero J."/>
            <person name="Ruiz-Herrera J."/>
            <person name="Ruiz-Vazquez R."/>
            <person name="Sanz C."/>
            <person name="Schackwitz W."/>
            <person name="Schmutz J."/>
            <person name="Shahriari M."/>
            <person name="Shelest E."/>
            <person name="Silva-Franco F."/>
            <person name="Soanes D."/>
            <person name="Syed K."/>
            <person name="Tagua V.G."/>
            <person name="Talbot N.J."/>
            <person name="Thon M."/>
            <person name="De vries R.P."/>
            <person name="Wiebenga A."/>
            <person name="Yadav J.S."/>
            <person name="Braun E.L."/>
            <person name="Baker S."/>
            <person name="Garre V."/>
            <person name="Horwitz B."/>
            <person name="Torres-Martinez S."/>
            <person name="Idnurm A."/>
            <person name="Herrera-Estrella A."/>
            <person name="Gabaldon T."/>
            <person name="Grigoriev I.V."/>
        </authorList>
    </citation>
    <scope>NUCLEOTIDE SEQUENCE [LARGE SCALE GENOMIC DNA]</scope>
    <source>
        <strain evidence="5">NRRL 1555(-)</strain>
    </source>
</reference>
<dbReference type="PROSITE" id="PS50157">
    <property type="entry name" value="ZINC_FINGER_C2H2_2"/>
    <property type="match status" value="1"/>
</dbReference>
<keyword evidence="1" id="KW-0479">Metal-binding</keyword>
<dbReference type="Gene3D" id="3.30.160.60">
    <property type="entry name" value="Classic Zinc Finger"/>
    <property type="match status" value="1"/>
</dbReference>
<feature type="domain" description="C2H2-type" evidence="3">
    <location>
        <begin position="45"/>
        <end position="76"/>
    </location>
</feature>
<evidence type="ECO:0000256" key="2">
    <source>
        <dbReference type="SAM" id="MobiDB-lite"/>
    </source>
</evidence>
<feature type="compositionally biased region" description="Basic and acidic residues" evidence="2">
    <location>
        <begin position="76"/>
        <end position="85"/>
    </location>
</feature>
<dbReference type="GO" id="GO:0008270">
    <property type="term" value="F:zinc ion binding"/>
    <property type="evidence" value="ECO:0007669"/>
    <property type="project" value="UniProtKB-KW"/>
</dbReference>
<gene>
    <name evidence="4" type="ORF">PHYBLDRAFT_103691</name>
</gene>
<dbReference type="EMBL" id="KV440982">
    <property type="protein sequence ID" value="OAD72832.1"/>
    <property type="molecule type" value="Genomic_DNA"/>
</dbReference>
<feature type="compositionally biased region" description="Polar residues" evidence="2">
    <location>
        <begin position="7"/>
        <end position="18"/>
    </location>
</feature>
<dbReference type="SUPFAM" id="SSF57667">
    <property type="entry name" value="beta-beta-alpha zinc fingers"/>
    <property type="match status" value="1"/>
</dbReference>
<keyword evidence="5" id="KW-1185">Reference proteome</keyword>